<reference evidence="1 2" key="1">
    <citation type="journal article" date="2022" name="Front. Cell. Infect. Microbiol.">
        <title>The Genomes of Two Strains of Taenia crassiceps the Animal Model for the Study of Human Cysticercosis.</title>
        <authorList>
            <person name="Bobes R.J."/>
            <person name="Estrada K."/>
            <person name="Rios-Valencia D.G."/>
            <person name="Calderon-Gallegos A."/>
            <person name="de la Torre P."/>
            <person name="Carrero J.C."/>
            <person name="Sanchez-Flores A."/>
            <person name="Laclette J.P."/>
        </authorList>
    </citation>
    <scope>NUCLEOTIDE SEQUENCE [LARGE SCALE GENOMIC DNA]</scope>
    <source>
        <strain evidence="1">WFUcys</strain>
    </source>
</reference>
<keyword evidence="2" id="KW-1185">Reference proteome</keyword>
<proteinExistence type="predicted"/>
<sequence>MSPKTRRAFGSIFDLSTKLTTIKHTIVAEQLRTKFSRASVSAAKQCTGTARDVEMFAMADVKRISVDVKNCHSHH</sequence>
<protein>
    <submittedName>
        <fullName evidence="1">Uncharacterized protein</fullName>
    </submittedName>
</protein>
<dbReference type="Proteomes" id="UP001651158">
    <property type="component" value="Unassembled WGS sequence"/>
</dbReference>
<organism evidence="1 2">
    <name type="scientific">Taenia crassiceps</name>
    <dbReference type="NCBI Taxonomy" id="6207"/>
    <lineage>
        <taxon>Eukaryota</taxon>
        <taxon>Metazoa</taxon>
        <taxon>Spiralia</taxon>
        <taxon>Lophotrochozoa</taxon>
        <taxon>Platyhelminthes</taxon>
        <taxon>Cestoda</taxon>
        <taxon>Eucestoda</taxon>
        <taxon>Cyclophyllidea</taxon>
        <taxon>Taeniidae</taxon>
        <taxon>Taenia</taxon>
    </lineage>
</organism>
<accession>A0ABR4QJ73</accession>
<evidence type="ECO:0000313" key="2">
    <source>
        <dbReference type="Proteomes" id="UP001651158"/>
    </source>
</evidence>
<dbReference type="EMBL" id="JAKROA010000003">
    <property type="protein sequence ID" value="KAL5109597.1"/>
    <property type="molecule type" value="Genomic_DNA"/>
</dbReference>
<name>A0ABR4QJ73_9CEST</name>
<comment type="caution">
    <text evidence="1">The sequence shown here is derived from an EMBL/GenBank/DDBJ whole genome shotgun (WGS) entry which is preliminary data.</text>
</comment>
<evidence type="ECO:0000313" key="1">
    <source>
        <dbReference type="EMBL" id="KAL5109597.1"/>
    </source>
</evidence>
<gene>
    <name evidence="1" type="ORF">TcWFU_010364</name>
</gene>